<gene>
    <name evidence="2" type="ORF">PENARI_c009G05992</name>
</gene>
<protein>
    <recommendedName>
        <fullName evidence="4">VOC domain-containing protein</fullName>
    </recommendedName>
</protein>
<dbReference type="Gene3D" id="3.10.180.10">
    <property type="entry name" value="2,3-Dihydroxybiphenyl 1,2-Dioxygenase, domain 1"/>
    <property type="match status" value="1"/>
</dbReference>
<evidence type="ECO:0008006" key="4">
    <source>
        <dbReference type="Google" id="ProtNLM"/>
    </source>
</evidence>
<dbReference type="AlphaFoldDB" id="A0A1F5LIA9"/>
<evidence type="ECO:0000313" key="3">
    <source>
        <dbReference type="Proteomes" id="UP000177622"/>
    </source>
</evidence>
<accession>A0A1F5LIA9</accession>
<organism evidence="2 3">
    <name type="scientific">Penicillium arizonense</name>
    <dbReference type="NCBI Taxonomy" id="1835702"/>
    <lineage>
        <taxon>Eukaryota</taxon>
        <taxon>Fungi</taxon>
        <taxon>Dikarya</taxon>
        <taxon>Ascomycota</taxon>
        <taxon>Pezizomycotina</taxon>
        <taxon>Eurotiomycetes</taxon>
        <taxon>Eurotiomycetidae</taxon>
        <taxon>Eurotiales</taxon>
        <taxon>Aspergillaceae</taxon>
        <taxon>Penicillium</taxon>
    </lineage>
</organism>
<dbReference type="EMBL" id="LXJU01000009">
    <property type="protein sequence ID" value="OGE52865.1"/>
    <property type="molecule type" value="Genomic_DNA"/>
</dbReference>
<dbReference type="OrthoDB" id="3340372at2759"/>
<dbReference type="Proteomes" id="UP000177622">
    <property type="component" value="Unassembled WGS sequence"/>
</dbReference>
<evidence type="ECO:0000313" key="2">
    <source>
        <dbReference type="EMBL" id="OGE52865.1"/>
    </source>
</evidence>
<dbReference type="RefSeq" id="XP_022488304.1">
    <property type="nucleotide sequence ID" value="XM_022631880.1"/>
</dbReference>
<evidence type="ECO:0000256" key="1">
    <source>
        <dbReference type="SAM" id="MobiDB-lite"/>
    </source>
</evidence>
<dbReference type="InterPro" id="IPR029068">
    <property type="entry name" value="Glyas_Bleomycin-R_OHBP_Dase"/>
</dbReference>
<feature type="region of interest" description="Disordered" evidence="1">
    <location>
        <begin position="94"/>
        <end position="113"/>
    </location>
</feature>
<reference evidence="2 3" key="1">
    <citation type="journal article" date="2016" name="Sci. Rep.">
        <title>Penicillium arizonense, a new, genome sequenced fungal species, reveals a high chemical diversity in secreted metabolites.</title>
        <authorList>
            <person name="Grijseels S."/>
            <person name="Nielsen J.C."/>
            <person name="Randelovic M."/>
            <person name="Nielsen J."/>
            <person name="Nielsen K.F."/>
            <person name="Workman M."/>
            <person name="Frisvad J.C."/>
        </authorList>
    </citation>
    <scope>NUCLEOTIDE SEQUENCE [LARGE SCALE GENOMIC DNA]</scope>
    <source>
        <strain evidence="2 3">CBS 141311</strain>
    </source>
</reference>
<dbReference type="PANTHER" id="PTHR39175">
    <property type="entry name" value="FAMILY PROTEIN, PUTATIVE (AFU_ORTHOLOGUE AFUA_3G15060)-RELATED"/>
    <property type="match status" value="1"/>
</dbReference>
<comment type="caution">
    <text evidence="2">The sequence shown here is derived from an EMBL/GenBank/DDBJ whole genome shotgun (WGS) entry which is preliminary data.</text>
</comment>
<dbReference type="SUPFAM" id="SSF54593">
    <property type="entry name" value="Glyoxalase/Bleomycin resistance protein/Dihydroxybiphenyl dioxygenase"/>
    <property type="match status" value="1"/>
</dbReference>
<name>A0A1F5LIA9_PENAI</name>
<sequence length="135" mass="14753">MISGIAHVNITIPKGTLHHAQEFYGTTLGLTSAPVPELQKGTILWFNLGSSGQQIHVTIGSTDPTSTRHPCFKLDSREELDEIKASIYEHHLRGGPAAPMAADKPGEQDSGTQAKEYPTRFFARDYGGNLLEFTM</sequence>
<dbReference type="PANTHER" id="PTHR39175:SF1">
    <property type="entry name" value="FAMILY PROTEIN, PUTATIVE (AFU_ORTHOLOGUE AFUA_3G15060)-RELATED"/>
    <property type="match status" value="1"/>
</dbReference>
<dbReference type="GeneID" id="34576614"/>
<proteinExistence type="predicted"/>
<keyword evidence="3" id="KW-1185">Reference proteome</keyword>